<dbReference type="GO" id="GO:0050661">
    <property type="term" value="F:NADP binding"/>
    <property type="evidence" value="ECO:0007669"/>
    <property type="project" value="InterPro"/>
</dbReference>
<evidence type="ECO:0000313" key="3">
    <source>
        <dbReference type="Proteomes" id="UP000480178"/>
    </source>
</evidence>
<dbReference type="GO" id="GO:0008883">
    <property type="term" value="F:glutamyl-tRNA reductase activity"/>
    <property type="evidence" value="ECO:0007669"/>
    <property type="project" value="InterPro"/>
</dbReference>
<evidence type="ECO:0000259" key="1">
    <source>
        <dbReference type="Pfam" id="PF00745"/>
    </source>
</evidence>
<dbReference type="EMBL" id="CP048222">
    <property type="protein sequence ID" value="QHT68477.1"/>
    <property type="molecule type" value="Genomic_DNA"/>
</dbReference>
<accession>A0A6C0GKK1</accession>
<evidence type="ECO:0000313" key="2">
    <source>
        <dbReference type="EMBL" id="QHT68477.1"/>
    </source>
</evidence>
<organism evidence="2 3">
    <name type="scientific">Rhodocytophaga rosea</name>
    <dbReference type="NCBI Taxonomy" id="2704465"/>
    <lineage>
        <taxon>Bacteria</taxon>
        <taxon>Pseudomonadati</taxon>
        <taxon>Bacteroidota</taxon>
        <taxon>Cytophagia</taxon>
        <taxon>Cytophagales</taxon>
        <taxon>Rhodocytophagaceae</taxon>
        <taxon>Rhodocytophaga</taxon>
    </lineage>
</organism>
<name>A0A6C0GKK1_9BACT</name>
<dbReference type="Pfam" id="PF00745">
    <property type="entry name" value="GlutR_dimer"/>
    <property type="match status" value="1"/>
</dbReference>
<dbReference type="GO" id="GO:0033014">
    <property type="term" value="P:tetrapyrrole biosynthetic process"/>
    <property type="evidence" value="ECO:0007669"/>
    <property type="project" value="InterPro"/>
</dbReference>
<proteinExistence type="predicted"/>
<dbReference type="InterPro" id="IPR015896">
    <property type="entry name" value="4pyrrol_synth_GluRdtase_dimer"/>
</dbReference>
<dbReference type="AlphaFoldDB" id="A0A6C0GKK1"/>
<dbReference type="Proteomes" id="UP000480178">
    <property type="component" value="Chromosome"/>
</dbReference>
<keyword evidence="3" id="KW-1185">Reference proteome</keyword>
<dbReference type="InterPro" id="IPR036453">
    <property type="entry name" value="GluRdtase_dimer_dom_sf"/>
</dbReference>
<dbReference type="RefSeq" id="WP_162444488.1">
    <property type="nucleotide sequence ID" value="NZ_CP048222.1"/>
</dbReference>
<protein>
    <recommendedName>
        <fullName evidence="1">Tetrapyrrole biosynthesis glutamyl-tRNA reductase dimerisation domain-containing protein</fullName>
    </recommendedName>
</protein>
<dbReference type="KEGG" id="rhoz:GXP67_18425"/>
<gene>
    <name evidence="2" type="ORF">GXP67_18425</name>
</gene>
<dbReference type="SUPFAM" id="SSF69075">
    <property type="entry name" value="Glutamyl tRNA-reductase dimerization domain"/>
    <property type="match status" value="1"/>
</dbReference>
<feature type="domain" description="Tetrapyrrole biosynthesis glutamyl-tRNA reductase dimerisation" evidence="1">
    <location>
        <begin position="21"/>
        <end position="94"/>
    </location>
</feature>
<reference evidence="2 3" key="1">
    <citation type="submission" date="2020-01" db="EMBL/GenBank/DDBJ databases">
        <authorList>
            <person name="Kim M.K."/>
        </authorList>
    </citation>
    <scope>NUCLEOTIDE SEQUENCE [LARGE SCALE GENOMIC DNA]</scope>
    <source>
        <strain evidence="2 3">172606-1</strain>
    </source>
</reference>
<sequence>MISEQKSKLPDLSSQPDERILAVIGRFKNQLEQIRQEELNRYSKKMAATEIQLAEEVSMHMMQNILNIPWEKLQTSGHSKREMQTKLLGEVFNLT</sequence>